<evidence type="ECO:0000259" key="1">
    <source>
        <dbReference type="PROSITE" id="PS51819"/>
    </source>
</evidence>
<dbReference type="InterPro" id="IPR029068">
    <property type="entry name" value="Glyas_Bleomycin-R_OHBP_Dase"/>
</dbReference>
<feature type="domain" description="VOC" evidence="1">
    <location>
        <begin position="12"/>
        <end position="148"/>
    </location>
</feature>
<proteinExistence type="predicted"/>
<dbReference type="Pfam" id="PF13468">
    <property type="entry name" value="Glyoxalase_3"/>
    <property type="match status" value="1"/>
</dbReference>
<dbReference type="PANTHER" id="PTHR40265">
    <property type="entry name" value="BLL2707 PROTEIN"/>
    <property type="match status" value="1"/>
</dbReference>
<keyword evidence="3" id="KW-1185">Reference proteome</keyword>
<dbReference type="PANTHER" id="PTHR40265:SF1">
    <property type="entry name" value="GLYOXALASE-LIKE DOMAIN-CONTAINING PROTEIN"/>
    <property type="match status" value="1"/>
</dbReference>
<name>A0ABX2TCC8_9PROT</name>
<dbReference type="RefSeq" id="WP_180283771.1">
    <property type="nucleotide sequence ID" value="NZ_JABFDB010000014.1"/>
</dbReference>
<dbReference type="InterPro" id="IPR025870">
    <property type="entry name" value="Glyoxalase-like_dom"/>
</dbReference>
<dbReference type="Proteomes" id="UP000584642">
    <property type="component" value="Unassembled WGS sequence"/>
</dbReference>
<reference evidence="2 3" key="1">
    <citation type="submission" date="2020-05" db="EMBL/GenBank/DDBJ databases">
        <title>Azospirillum oleiclasticum sp. nov, a nitrogen-fixing and heavy crude oil-emulsifying bacterium isolated from the crude oil of Yumen Oilfield.</title>
        <authorList>
            <person name="Wu D."/>
            <person name="Cai M."/>
            <person name="Zhang X."/>
        </authorList>
    </citation>
    <scope>NUCLEOTIDE SEQUENCE [LARGE SCALE GENOMIC DNA]</scope>
    <source>
        <strain evidence="2 3">ROY-1-1-2</strain>
    </source>
</reference>
<dbReference type="InterPro" id="IPR037523">
    <property type="entry name" value="VOC_core"/>
</dbReference>
<comment type="caution">
    <text evidence="2">The sequence shown here is derived from an EMBL/GenBank/DDBJ whole genome shotgun (WGS) entry which is preliminary data.</text>
</comment>
<dbReference type="Gene3D" id="3.10.180.10">
    <property type="entry name" value="2,3-Dihydroxybiphenyl 1,2-Dioxygenase, domain 1"/>
    <property type="match status" value="1"/>
</dbReference>
<evidence type="ECO:0000313" key="2">
    <source>
        <dbReference type="EMBL" id="NYZ22001.1"/>
    </source>
</evidence>
<protein>
    <submittedName>
        <fullName evidence="2">VOC family protein</fullName>
    </submittedName>
</protein>
<evidence type="ECO:0000313" key="3">
    <source>
        <dbReference type="Proteomes" id="UP000584642"/>
    </source>
</evidence>
<organism evidence="2 3">
    <name type="scientific">Azospirillum oleiclasticum</name>
    <dbReference type="NCBI Taxonomy" id="2735135"/>
    <lineage>
        <taxon>Bacteria</taxon>
        <taxon>Pseudomonadati</taxon>
        <taxon>Pseudomonadota</taxon>
        <taxon>Alphaproteobacteria</taxon>
        <taxon>Rhodospirillales</taxon>
        <taxon>Azospirillaceae</taxon>
        <taxon>Azospirillum</taxon>
    </lineage>
</organism>
<accession>A0ABX2TCC8</accession>
<dbReference type="CDD" id="cd06587">
    <property type="entry name" value="VOC"/>
    <property type="match status" value="1"/>
</dbReference>
<sequence length="291" mass="30674">MAGKDGGNGIGGIDHLVIAVRDLDQARDAYSRLGFLPTPRGHHSELKSANHTIMFADGDYLELMALEGEHPFTAGTADFLRVREGLASVALKTEDARDAHARLSLDGFAPRDPIEFGRPVEGVGTARFTVTPLPPGTIPGAGAFLCEHHTRDTVWRPDYLKHDNGALGIAALVVASDDPDGTASLYARLFHAAVEAVGPVRLVKAGTAQVVVAPPAAIAWGWSADPLAQRPRPFLAGVVIRVTDTATAQQALQRSKFPVVGGNGVLRVNSTHACGVMLAFAVSFDLTGLIP</sequence>
<dbReference type="SUPFAM" id="SSF54593">
    <property type="entry name" value="Glyoxalase/Bleomycin resistance protein/Dihydroxybiphenyl dioxygenase"/>
    <property type="match status" value="1"/>
</dbReference>
<dbReference type="EMBL" id="JABFDB010000014">
    <property type="protein sequence ID" value="NYZ22001.1"/>
    <property type="molecule type" value="Genomic_DNA"/>
</dbReference>
<dbReference type="PROSITE" id="PS51819">
    <property type="entry name" value="VOC"/>
    <property type="match status" value="1"/>
</dbReference>
<gene>
    <name evidence="2" type="ORF">HND93_19985</name>
</gene>